<dbReference type="Proteomes" id="UP000887013">
    <property type="component" value="Unassembled WGS sequence"/>
</dbReference>
<organism evidence="3 4">
    <name type="scientific">Nephila pilipes</name>
    <name type="common">Giant wood spider</name>
    <name type="synonym">Nephila maculata</name>
    <dbReference type="NCBI Taxonomy" id="299642"/>
    <lineage>
        <taxon>Eukaryota</taxon>
        <taxon>Metazoa</taxon>
        <taxon>Ecdysozoa</taxon>
        <taxon>Arthropoda</taxon>
        <taxon>Chelicerata</taxon>
        <taxon>Arachnida</taxon>
        <taxon>Araneae</taxon>
        <taxon>Araneomorphae</taxon>
        <taxon>Entelegynae</taxon>
        <taxon>Araneoidea</taxon>
        <taxon>Nephilidae</taxon>
        <taxon>Nephila</taxon>
    </lineage>
</organism>
<name>A0A8X6NCW3_NEPPI</name>
<feature type="compositionally biased region" description="Basic and acidic residues" evidence="1">
    <location>
        <begin position="13"/>
        <end position="26"/>
    </location>
</feature>
<evidence type="ECO:0000313" key="3">
    <source>
        <dbReference type="EMBL" id="GFT06718.1"/>
    </source>
</evidence>
<proteinExistence type="predicted"/>
<protein>
    <submittedName>
        <fullName evidence="3">Uncharacterized protein</fullName>
    </submittedName>
</protein>
<keyword evidence="4" id="KW-1185">Reference proteome</keyword>
<evidence type="ECO:0000313" key="4">
    <source>
        <dbReference type="Proteomes" id="UP000887013"/>
    </source>
</evidence>
<evidence type="ECO:0000256" key="1">
    <source>
        <dbReference type="SAM" id="MobiDB-lite"/>
    </source>
</evidence>
<feature type="region of interest" description="Disordered" evidence="1">
    <location>
        <begin position="1"/>
        <end position="26"/>
    </location>
</feature>
<accession>A0A8X6NCW3</accession>
<dbReference type="AlphaFoldDB" id="A0A8X6NCW3"/>
<reference evidence="3" key="1">
    <citation type="submission" date="2020-08" db="EMBL/GenBank/DDBJ databases">
        <title>Multicomponent nature underlies the extraordinary mechanical properties of spider dragline silk.</title>
        <authorList>
            <person name="Kono N."/>
            <person name="Nakamura H."/>
            <person name="Mori M."/>
            <person name="Yoshida Y."/>
            <person name="Ohtoshi R."/>
            <person name="Malay A.D."/>
            <person name="Moran D.A.P."/>
            <person name="Tomita M."/>
            <person name="Numata K."/>
            <person name="Arakawa K."/>
        </authorList>
    </citation>
    <scope>NUCLEOTIDE SEQUENCE</scope>
</reference>
<comment type="caution">
    <text evidence="3">The sequence shown here is derived from an EMBL/GenBank/DDBJ whole genome shotgun (WGS) entry which is preliminary data.</text>
</comment>
<dbReference type="EMBL" id="BMAW01008076">
    <property type="protein sequence ID" value="GFT06718.1"/>
    <property type="molecule type" value="Genomic_DNA"/>
</dbReference>
<sequence length="95" mass="11125">MACPFSSACGVPSKEEVEQKKEKGRETRGQPFIFIAEGKFDGNFRKEDYAIKKKINEDELPQQIPIREKKAYVNNIWFKRIIWHTSVLLPKKDIL</sequence>
<dbReference type="EMBL" id="BMAW01001115">
    <property type="protein sequence ID" value="GFS72636.1"/>
    <property type="molecule type" value="Genomic_DNA"/>
</dbReference>
<gene>
    <name evidence="3" type="ORF">NPIL_2591</name>
    <name evidence="2" type="ORF">NPIL_631421</name>
</gene>
<evidence type="ECO:0000313" key="2">
    <source>
        <dbReference type="EMBL" id="GFS72636.1"/>
    </source>
</evidence>